<evidence type="ECO:0000259" key="2">
    <source>
        <dbReference type="SMART" id="SM00278"/>
    </source>
</evidence>
<dbReference type="InterPro" id="IPR051675">
    <property type="entry name" value="Endo/Exo/Phosphatase_dom_1"/>
</dbReference>
<dbReference type="InterPro" id="IPR010994">
    <property type="entry name" value="RuvA_2-like"/>
</dbReference>
<feature type="domain" description="Helix-hairpin-helix DNA-binding motif class 1" evidence="2">
    <location>
        <begin position="190"/>
        <end position="209"/>
    </location>
</feature>
<dbReference type="OrthoDB" id="981124at2"/>
<evidence type="ECO:0000313" key="3">
    <source>
        <dbReference type="EMBL" id="PWJ40843.1"/>
    </source>
</evidence>
<feature type="transmembrane region" description="Helical" evidence="1">
    <location>
        <begin position="21"/>
        <end position="40"/>
    </location>
</feature>
<proteinExistence type="predicted"/>
<name>A0A315ZVZ5_SEDFL</name>
<protein>
    <submittedName>
        <fullName evidence="3">Helix-hairpin-helix protein</fullName>
    </submittedName>
</protein>
<evidence type="ECO:0000313" key="4">
    <source>
        <dbReference type="Proteomes" id="UP000245535"/>
    </source>
</evidence>
<dbReference type="PANTHER" id="PTHR21180">
    <property type="entry name" value="ENDONUCLEASE/EXONUCLEASE/PHOSPHATASE FAMILY DOMAIN-CONTAINING PROTEIN 1"/>
    <property type="match status" value="1"/>
</dbReference>
<organism evidence="3 4">
    <name type="scientific">Sediminitomix flava</name>
    <dbReference type="NCBI Taxonomy" id="379075"/>
    <lineage>
        <taxon>Bacteria</taxon>
        <taxon>Pseudomonadati</taxon>
        <taxon>Bacteroidota</taxon>
        <taxon>Cytophagia</taxon>
        <taxon>Cytophagales</taxon>
        <taxon>Flammeovirgaceae</taxon>
        <taxon>Sediminitomix</taxon>
    </lineage>
</organism>
<dbReference type="EMBL" id="QGDO01000004">
    <property type="protein sequence ID" value="PWJ40843.1"/>
    <property type="molecule type" value="Genomic_DNA"/>
</dbReference>
<evidence type="ECO:0000256" key="1">
    <source>
        <dbReference type="SAM" id="Phobius"/>
    </source>
</evidence>
<keyword evidence="4" id="KW-1185">Reference proteome</keyword>
<dbReference type="InterPro" id="IPR003583">
    <property type="entry name" value="Hlx-hairpin-Hlx_DNA-bd_motif"/>
</dbReference>
<dbReference type="Pfam" id="PF12836">
    <property type="entry name" value="HHH_3"/>
    <property type="match status" value="2"/>
</dbReference>
<dbReference type="Proteomes" id="UP000245535">
    <property type="component" value="Unassembled WGS sequence"/>
</dbReference>
<keyword evidence="1" id="KW-1133">Transmembrane helix</keyword>
<dbReference type="SMART" id="SM00278">
    <property type="entry name" value="HhH1"/>
    <property type="match status" value="2"/>
</dbReference>
<reference evidence="3 4" key="1">
    <citation type="submission" date="2018-03" db="EMBL/GenBank/DDBJ databases">
        <title>Genomic Encyclopedia of Archaeal and Bacterial Type Strains, Phase II (KMG-II): from individual species to whole genera.</title>
        <authorList>
            <person name="Goeker M."/>
        </authorList>
    </citation>
    <scope>NUCLEOTIDE SEQUENCE [LARGE SCALE GENOMIC DNA]</scope>
    <source>
        <strain evidence="3 4">DSM 28229</strain>
    </source>
</reference>
<dbReference type="GO" id="GO:0006281">
    <property type="term" value="P:DNA repair"/>
    <property type="evidence" value="ECO:0007669"/>
    <property type="project" value="InterPro"/>
</dbReference>
<accession>A0A315ZVZ5</accession>
<dbReference type="PANTHER" id="PTHR21180:SF32">
    <property type="entry name" value="ENDONUCLEASE_EXONUCLEASE_PHOSPHATASE FAMILY DOMAIN-CONTAINING PROTEIN 1"/>
    <property type="match status" value="1"/>
</dbReference>
<gene>
    <name evidence="3" type="ORF">BC781_104102</name>
</gene>
<dbReference type="GO" id="GO:0015627">
    <property type="term" value="C:type II protein secretion system complex"/>
    <property type="evidence" value="ECO:0007669"/>
    <property type="project" value="TreeGrafter"/>
</dbReference>
<keyword evidence="1" id="KW-0812">Transmembrane</keyword>
<dbReference type="AlphaFoldDB" id="A0A315ZVZ5"/>
<comment type="caution">
    <text evidence="3">The sequence shown here is derived from an EMBL/GenBank/DDBJ whole genome shotgun (WGS) entry which is preliminary data.</text>
</comment>
<sequence>MFKAFFQKVQHFFQLSKRETNALFLLISLLFTSMFISSLWDTFFPLKESDYLAHEYDSLLKAIEKEEEQQKEKPVEYFTFNPNKIGLEEWEKLGMPSYLSVRIENFKSKGGIFYKKEDLRKIYGLTDSTYQKLEQYISIPQRKKFQKKYAKKNFYVKDKKDSIQSDSSQIFVKFKKKEIKNFDLNTGNQEDFKQIKGIGEKRAKSIINYRNKLGSFYAFNQLMEIEYFPEVLVDSLRKYCVIDKAQIKRIHINHISYMQLGRHPYLTWKEAKLIVNYREQHGAFLTDEDFKSLKYVNKKTIDRILPYLDFTENPSL</sequence>
<dbReference type="GO" id="GO:0015628">
    <property type="term" value="P:protein secretion by the type II secretion system"/>
    <property type="evidence" value="ECO:0007669"/>
    <property type="project" value="TreeGrafter"/>
</dbReference>
<dbReference type="GO" id="GO:0003677">
    <property type="term" value="F:DNA binding"/>
    <property type="evidence" value="ECO:0007669"/>
    <property type="project" value="InterPro"/>
</dbReference>
<feature type="domain" description="Helix-hairpin-helix DNA-binding motif class 1" evidence="2">
    <location>
        <begin position="117"/>
        <end position="136"/>
    </location>
</feature>
<keyword evidence="1" id="KW-0472">Membrane</keyword>
<dbReference type="Gene3D" id="1.10.150.280">
    <property type="entry name" value="AF1531-like domain"/>
    <property type="match status" value="2"/>
</dbReference>
<dbReference type="SUPFAM" id="SSF47781">
    <property type="entry name" value="RuvA domain 2-like"/>
    <property type="match status" value="3"/>
</dbReference>